<reference evidence="2" key="1">
    <citation type="submission" date="2020-02" db="EMBL/GenBank/DDBJ databases">
        <authorList>
            <person name="Meier V. D."/>
        </authorList>
    </citation>
    <scope>NUCLEOTIDE SEQUENCE</scope>
    <source>
        <strain evidence="2">AVDCRST_MAG71</strain>
    </source>
</reference>
<dbReference type="AlphaFoldDB" id="A0A6J4KQ70"/>
<accession>A0A6J4KQ70</accession>
<sequence>ARHAELPCDTSQLPAPVPHRAADAPADLAYLGRGQVRVRAVFRHEPPAHRAAAARLRRERCIAALAVAALDPQCVRACGHARIHPAVRRHGAPRVRTTHAALVREDRRARAIREHHLQQRTPVVEHPADQAGRHATRGADRLSSYRDEVDRLRDARVARTGHGPRTRGRVRAHDAEPHLRLSRNRSRREDHTDGLDGRPGDELHHFRWRGIAGNDSVLAASGL</sequence>
<feature type="region of interest" description="Disordered" evidence="1">
    <location>
        <begin position="155"/>
        <end position="202"/>
    </location>
</feature>
<feature type="non-terminal residue" evidence="2">
    <location>
        <position position="223"/>
    </location>
</feature>
<name>A0A6J4KQ70_9GAMM</name>
<dbReference type="EMBL" id="CADCUA010000210">
    <property type="protein sequence ID" value="CAA9311271.1"/>
    <property type="molecule type" value="Genomic_DNA"/>
</dbReference>
<protein>
    <submittedName>
        <fullName evidence="2">Uncharacterized membrane anchored protein XCC1347</fullName>
    </submittedName>
</protein>
<gene>
    <name evidence="2" type="ORF">AVDCRST_MAG71-682</name>
</gene>
<feature type="compositionally biased region" description="Basic and acidic residues" evidence="1">
    <location>
        <begin position="187"/>
        <end position="202"/>
    </location>
</feature>
<proteinExistence type="predicted"/>
<evidence type="ECO:0000256" key="1">
    <source>
        <dbReference type="SAM" id="MobiDB-lite"/>
    </source>
</evidence>
<feature type="non-terminal residue" evidence="2">
    <location>
        <position position="1"/>
    </location>
</feature>
<organism evidence="2">
    <name type="scientific">uncultured Lysobacter sp</name>
    <dbReference type="NCBI Taxonomy" id="271060"/>
    <lineage>
        <taxon>Bacteria</taxon>
        <taxon>Pseudomonadati</taxon>
        <taxon>Pseudomonadota</taxon>
        <taxon>Gammaproteobacteria</taxon>
        <taxon>Lysobacterales</taxon>
        <taxon>Lysobacteraceae</taxon>
        <taxon>Lysobacter</taxon>
        <taxon>environmental samples</taxon>
    </lineage>
</organism>
<evidence type="ECO:0000313" key="2">
    <source>
        <dbReference type="EMBL" id="CAA9311271.1"/>
    </source>
</evidence>